<keyword evidence="4 6" id="KW-1133">Transmembrane helix</keyword>
<dbReference type="InterPro" id="IPR002549">
    <property type="entry name" value="AI-2E-like"/>
</dbReference>
<evidence type="ECO:0000256" key="3">
    <source>
        <dbReference type="ARBA" id="ARBA00022692"/>
    </source>
</evidence>
<dbReference type="EMBL" id="OBEA01000003">
    <property type="protein sequence ID" value="SNY49864.1"/>
    <property type="molecule type" value="Genomic_DNA"/>
</dbReference>
<keyword evidence="3 6" id="KW-0812">Transmembrane</keyword>
<comment type="similarity">
    <text evidence="2">Belongs to the autoinducer-2 exporter (AI-2E) (TC 2.A.86) family.</text>
</comment>
<evidence type="ECO:0000313" key="9">
    <source>
        <dbReference type="Proteomes" id="UP000231655"/>
    </source>
</evidence>
<feature type="transmembrane region" description="Helical" evidence="6">
    <location>
        <begin position="72"/>
        <end position="93"/>
    </location>
</feature>
<organism evidence="8 9">
    <name type="scientific">Pseudooceanicola antarcticus</name>
    <dbReference type="NCBI Taxonomy" id="1247613"/>
    <lineage>
        <taxon>Bacteria</taxon>
        <taxon>Pseudomonadati</taxon>
        <taxon>Pseudomonadota</taxon>
        <taxon>Alphaproteobacteria</taxon>
        <taxon>Rhodobacterales</taxon>
        <taxon>Paracoccaceae</taxon>
        <taxon>Pseudooceanicola</taxon>
    </lineage>
</organism>
<evidence type="ECO:0000256" key="5">
    <source>
        <dbReference type="ARBA" id="ARBA00023136"/>
    </source>
</evidence>
<reference evidence="7 10" key="2">
    <citation type="journal article" date="2018" name="Int. J. Syst. Evol. Microbiol.">
        <title>Pseudooceanicola lipolyticus sp. nov., a marine alphaproteobacterium, reclassification of Oceanicola flagellatus as Pseudooceanicola flagellatus comb. nov. and emended description of the genus Pseudooceanicola.</title>
        <authorList>
            <person name="Huang M.-M."/>
            <person name="Guo L.-L."/>
            <person name="Wu Y.-H."/>
            <person name="Lai Q.-L."/>
            <person name="Shao Z.-Z."/>
            <person name="Wang C.-S."/>
            <person name="Wu M."/>
            <person name="Xu X.-W."/>
        </authorList>
    </citation>
    <scope>NUCLEOTIDE SEQUENCE [LARGE SCALE GENOMIC DNA]</scope>
    <source>
        <strain evidence="7 10">Ar-45</strain>
    </source>
</reference>
<feature type="transmembrane region" description="Helical" evidence="6">
    <location>
        <begin position="258"/>
        <end position="279"/>
    </location>
</feature>
<comment type="subcellular location">
    <subcellularLocation>
        <location evidence="1">Membrane</location>
        <topology evidence="1">Multi-pass membrane protein</topology>
    </subcellularLocation>
</comment>
<dbReference type="RefSeq" id="WP_097145389.1">
    <property type="nucleotide sequence ID" value="NZ_OBEA01000003.1"/>
</dbReference>
<dbReference type="AlphaFoldDB" id="A0A285IPI5"/>
<name>A0A285IPI5_9RHOB</name>
<feature type="transmembrane region" description="Helical" evidence="6">
    <location>
        <begin position="21"/>
        <end position="38"/>
    </location>
</feature>
<dbReference type="OrthoDB" id="9799225at2"/>
<feature type="transmembrane region" description="Helical" evidence="6">
    <location>
        <begin position="320"/>
        <end position="343"/>
    </location>
</feature>
<accession>A0A285IPI5</accession>
<gene>
    <name evidence="7" type="ORF">CVM39_03700</name>
    <name evidence="8" type="ORF">SAMN06297129_1621</name>
</gene>
<proteinExistence type="inferred from homology"/>
<sequence>MSEVETVAAPEPGVSPGLRRIEILLWALLALFLLWSLYMARTMVLPVVLGFLIALTLTPVVRWLGRKGVPDGVSAVGLIVTIGLVSILGLYALRMPAETLMRDAPEIQEEVRRKLWHVLHNFERLKQASEEMSQMASGNADGSNEDTIVVSPATGLLQTALGSLATSGTVLAVALLFAMFLLSMGDAFRSRLVKAFPDFSRKRRAARISRDVERQVSRYLAAITTINAVLGICIGLAMHLMGMPYALLWGVAAFLLNYLPYLGAMIGMFVAGAVALVTYDSTGAALLVPLVYMVLTSIEGQMITPWLVGRHLQLNAASVFLAVVFWAWLWGAAGAVLAVPLLVMAKVLCDNIPALSNIGLFLEGRSPRRRGSRARQRRGV</sequence>
<dbReference type="PANTHER" id="PTHR21716:SF16">
    <property type="entry name" value="BLL1467 PROTEIN"/>
    <property type="match status" value="1"/>
</dbReference>
<evidence type="ECO:0000256" key="4">
    <source>
        <dbReference type="ARBA" id="ARBA00022989"/>
    </source>
</evidence>
<evidence type="ECO:0000256" key="6">
    <source>
        <dbReference type="SAM" id="Phobius"/>
    </source>
</evidence>
<evidence type="ECO:0000313" key="7">
    <source>
        <dbReference type="EMBL" id="PJE31466.1"/>
    </source>
</evidence>
<dbReference type="Pfam" id="PF01594">
    <property type="entry name" value="AI-2E_transport"/>
    <property type="match status" value="1"/>
</dbReference>
<protein>
    <submittedName>
        <fullName evidence="7">AI-2E family transporter</fullName>
    </submittedName>
    <submittedName>
        <fullName evidence="8">Predicted PurR-regulated permease PerM</fullName>
    </submittedName>
</protein>
<dbReference type="PANTHER" id="PTHR21716">
    <property type="entry name" value="TRANSMEMBRANE PROTEIN"/>
    <property type="match status" value="1"/>
</dbReference>
<feature type="transmembrane region" description="Helical" evidence="6">
    <location>
        <begin position="219"/>
        <end position="238"/>
    </location>
</feature>
<evidence type="ECO:0000313" key="8">
    <source>
        <dbReference type="EMBL" id="SNY49864.1"/>
    </source>
</evidence>
<evidence type="ECO:0000256" key="1">
    <source>
        <dbReference type="ARBA" id="ARBA00004141"/>
    </source>
</evidence>
<dbReference type="GO" id="GO:0055085">
    <property type="term" value="P:transmembrane transport"/>
    <property type="evidence" value="ECO:0007669"/>
    <property type="project" value="TreeGrafter"/>
</dbReference>
<feature type="transmembrane region" description="Helical" evidence="6">
    <location>
        <begin position="44"/>
        <end position="65"/>
    </location>
</feature>
<feature type="transmembrane region" description="Helical" evidence="6">
    <location>
        <begin position="160"/>
        <end position="182"/>
    </location>
</feature>
<feature type="transmembrane region" description="Helical" evidence="6">
    <location>
        <begin position="286"/>
        <end position="308"/>
    </location>
</feature>
<dbReference type="Proteomes" id="UP000231655">
    <property type="component" value="Unassembled WGS sequence"/>
</dbReference>
<reference evidence="8 9" key="1">
    <citation type="submission" date="2017-09" db="EMBL/GenBank/DDBJ databases">
        <authorList>
            <person name="Ehlers B."/>
            <person name="Leendertz F.H."/>
        </authorList>
    </citation>
    <scope>NUCLEOTIDE SEQUENCE [LARGE SCALE GENOMIC DNA]</scope>
    <source>
        <strain evidence="8 9">CGMCC 1.12662</strain>
    </source>
</reference>
<keyword evidence="10" id="KW-1185">Reference proteome</keyword>
<evidence type="ECO:0000256" key="2">
    <source>
        <dbReference type="ARBA" id="ARBA00009773"/>
    </source>
</evidence>
<dbReference type="EMBL" id="PGTD01000009">
    <property type="protein sequence ID" value="PJE31466.1"/>
    <property type="molecule type" value="Genomic_DNA"/>
</dbReference>
<evidence type="ECO:0000313" key="10">
    <source>
        <dbReference type="Proteomes" id="UP000231702"/>
    </source>
</evidence>
<dbReference type="Proteomes" id="UP000231702">
    <property type="component" value="Unassembled WGS sequence"/>
</dbReference>
<dbReference type="GO" id="GO:0016020">
    <property type="term" value="C:membrane"/>
    <property type="evidence" value="ECO:0007669"/>
    <property type="project" value="UniProtKB-SubCell"/>
</dbReference>
<keyword evidence="5 6" id="KW-0472">Membrane</keyword>